<dbReference type="Pfam" id="PF00225">
    <property type="entry name" value="Kinesin"/>
    <property type="match status" value="1"/>
</dbReference>
<dbReference type="InterPro" id="IPR027640">
    <property type="entry name" value="Kinesin-like_fam"/>
</dbReference>
<feature type="region of interest" description="Disordered" evidence="7">
    <location>
        <begin position="1429"/>
        <end position="1455"/>
    </location>
</feature>
<dbReference type="GO" id="GO:0005524">
    <property type="term" value="F:ATP binding"/>
    <property type="evidence" value="ECO:0007669"/>
    <property type="project" value="UniProtKB-KW"/>
</dbReference>
<dbReference type="InterPro" id="IPR001752">
    <property type="entry name" value="Kinesin_motor_dom"/>
</dbReference>
<dbReference type="GO" id="GO:0005802">
    <property type="term" value="C:trans-Golgi network"/>
    <property type="evidence" value="ECO:0007669"/>
    <property type="project" value="InterPro"/>
</dbReference>
<feature type="compositionally biased region" description="Acidic residues" evidence="7">
    <location>
        <begin position="1822"/>
        <end position="1840"/>
    </location>
</feature>
<dbReference type="GO" id="GO:0042998">
    <property type="term" value="P:positive regulation of Golgi to plasma membrane protein transport"/>
    <property type="evidence" value="ECO:0007669"/>
    <property type="project" value="InterPro"/>
</dbReference>
<dbReference type="GO" id="GO:0071253">
    <property type="term" value="F:connexin binding"/>
    <property type="evidence" value="ECO:0007669"/>
    <property type="project" value="InterPro"/>
</dbReference>
<evidence type="ECO:0000256" key="3">
    <source>
        <dbReference type="ARBA" id="ARBA00022840"/>
    </source>
</evidence>
<dbReference type="EMBL" id="VCAZ01000055">
    <property type="protein sequence ID" value="TSN30238.1"/>
    <property type="molecule type" value="Genomic_DNA"/>
</dbReference>
<feature type="domain" description="Kinesin motor" evidence="9">
    <location>
        <begin position="309"/>
        <end position="657"/>
    </location>
</feature>
<dbReference type="InterPro" id="IPR028129">
    <property type="entry name" value="Consortin_C"/>
</dbReference>
<feature type="region of interest" description="Disordered" evidence="7">
    <location>
        <begin position="1801"/>
        <end position="1842"/>
    </location>
</feature>
<comment type="similarity">
    <text evidence="5">Belongs to the TRAFAC class myosin-kinesin ATPase superfamily. Kinesin family.</text>
</comment>
<keyword evidence="8" id="KW-1133">Transmembrane helix</keyword>
<dbReference type="InterPro" id="IPR057090">
    <property type="entry name" value="HTH_KIF26A_B_1st"/>
</dbReference>
<dbReference type="Pfam" id="PF15281">
    <property type="entry name" value="Consortin_C"/>
    <property type="match status" value="1"/>
</dbReference>
<evidence type="ECO:0000313" key="10">
    <source>
        <dbReference type="EMBL" id="TSN30238.1"/>
    </source>
</evidence>
<evidence type="ECO:0000259" key="9">
    <source>
        <dbReference type="PROSITE" id="PS50067"/>
    </source>
</evidence>
<evidence type="ECO:0000256" key="2">
    <source>
        <dbReference type="ARBA" id="ARBA00022741"/>
    </source>
</evidence>
<name>A0A556U6R1_BAGYA</name>
<evidence type="ECO:0000256" key="6">
    <source>
        <dbReference type="SAM" id="Coils"/>
    </source>
</evidence>
<feature type="compositionally biased region" description="Basic and acidic residues" evidence="7">
    <location>
        <begin position="1809"/>
        <end position="1821"/>
    </location>
</feature>
<dbReference type="SMART" id="SM00129">
    <property type="entry name" value="KISc"/>
    <property type="match status" value="1"/>
</dbReference>
<feature type="region of interest" description="Disordered" evidence="7">
    <location>
        <begin position="884"/>
        <end position="904"/>
    </location>
</feature>
<dbReference type="InterPro" id="IPR036961">
    <property type="entry name" value="Kinesin_motor_dom_sf"/>
</dbReference>
<feature type="compositionally biased region" description="Basic and acidic residues" evidence="7">
    <location>
        <begin position="1963"/>
        <end position="1983"/>
    </location>
</feature>
<dbReference type="Gene3D" id="3.40.850.10">
    <property type="entry name" value="Kinesin motor domain"/>
    <property type="match status" value="1"/>
</dbReference>
<comment type="subcellular location">
    <subcellularLocation>
        <location evidence="1">Cytoplasm</location>
        <location evidence="1">Cytoskeleton</location>
    </subcellularLocation>
</comment>
<dbReference type="PANTHER" id="PTHR21608:SF8">
    <property type="entry name" value="KINESIN-LIKE PROTEIN KIF26B"/>
    <property type="match status" value="1"/>
</dbReference>
<dbReference type="SUPFAM" id="SSF52540">
    <property type="entry name" value="P-loop containing nucleoside triphosphate hydrolases"/>
    <property type="match status" value="1"/>
</dbReference>
<dbReference type="PROSITE" id="PS50067">
    <property type="entry name" value="KINESIN_MOTOR_2"/>
    <property type="match status" value="1"/>
</dbReference>
<evidence type="ECO:0000256" key="7">
    <source>
        <dbReference type="SAM" id="MobiDB-lite"/>
    </source>
</evidence>
<evidence type="ECO:0000256" key="4">
    <source>
        <dbReference type="ARBA" id="ARBA00023212"/>
    </source>
</evidence>
<feature type="transmembrane region" description="Helical" evidence="8">
    <location>
        <begin position="1913"/>
        <end position="1936"/>
    </location>
</feature>
<dbReference type="GO" id="GO:0048731">
    <property type="term" value="P:system development"/>
    <property type="evidence" value="ECO:0007669"/>
    <property type="project" value="UniProtKB-ARBA"/>
</dbReference>
<keyword evidence="2" id="KW-0547">Nucleotide-binding</keyword>
<proteinExistence type="inferred from homology"/>
<feature type="compositionally biased region" description="Low complexity" evidence="7">
    <location>
        <begin position="1591"/>
        <end position="1601"/>
    </location>
</feature>
<keyword evidence="8" id="KW-0472">Membrane</keyword>
<accession>A0A556U6R1</accession>
<keyword evidence="3" id="KW-0067">ATP-binding</keyword>
<feature type="coiled-coil region" evidence="6">
    <location>
        <begin position="1684"/>
        <end position="1711"/>
    </location>
</feature>
<dbReference type="InterPro" id="IPR027417">
    <property type="entry name" value="P-loop_NTPase"/>
</dbReference>
<protein>
    <submittedName>
        <fullName evidence="10">Kinesin-like protein KIF26B</fullName>
    </submittedName>
</protein>
<evidence type="ECO:0000256" key="1">
    <source>
        <dbReference type="ARBA" id="ARBA00004245"/>
    </source>
</evidence>
<keyword evidence="8" id="KW-0812">Transmembrane</keyword>
<dbReference type="Pfam" id="PF23081">
    <property type="entry name" value="HTH_KIF26A_B_1st"/>
    <property type="match status" value="1"/>
</dbReference>
<comment type="caution">
    <text evidence="10">The sequence shown here is derived from an EMBL/GenBank/DDBJ whole genome shotgun (WGS) entry which is preliminary data.</text>
</comment>
<organism evidence="10 11">
    <name type="scientific">Bagarius yarrelli</name>
    <name type="common">Goonch</name>
    <name type="synonym">Bagrus yarrelli</name>
    <dbReference type="NCBI Taxonomy" id="175774"/>
    <lineage>
        <taxon>Eukaryota</taxon>
        <taxon>Metazoa</taxon>
        <taxon>Chordata</taxon>
        <taxon>Craniata</taxon>
        <taxon>Vertebrata</taxon>
        <taxon>Euteleostomi</taxon>
        <taxon>Actinopterygii</taxon>
        <taxon>Neopterygii</taxon>
        <taxon>Teleostei</taxon>
        <taxon>Ostariophysi</taxon>
        <taxon>Siluriformes</taxon>
        <taxon>Sisoridae</taxon>
        <taxon>Sisorinae</taxon>
        <taxon>Bagarius</taxon>
    </lineage>
</organism>
<comment type="caution">
    <text evidence="5">Lacks conserved residue(s) required for the propagation of feature annotation.</text>
</comment>
<dbReference type="GO" id="GO:0007018">
    <property type="term" value="P:microtubule-based movement"/>
    <property type="evidence" value="ECO:0007669"/>
    <property type="project" value="InterPro"/>
</dbReference>
<feature type="compositionally biased region" description="Low complexity" evidence="7">
    <location>
        <begin position="1250"/>
        <end position="1261"/>
    </location>
</feature>
<feature type="region of interest" description="Disordered" evidence="7">
    <location>
        <begin position="200"/>
        <end position="219"/>
    </location>
</feature>
<keyword evidence="4" id="KW-0963">Cytoplasm</keyword>
<dbReference type="GO" id="GO:0008017">
    <property type="term" value="F:microtubule binding"/>
    <property type="evidence" value="ECO:0007669"/>
    <property type="project" value="InterPro"/>
</dbReference>
<sequence>MGSSEIARKQRYLAQMTSTKSLSQSQFSSVCVPRAERLSPEGAGASGDSKSFKIKNERAIFPDVTPLCEECIARVLYFKEEAQRVLKDGDFSPSDPKLSVLLYESLRVPAWIGLAGFCDVCFTHLSQLKREAIHMLLNPNQTIWSNCPPASISPGYNALGSYTLPLSPNKRLKFSNPRTENWVREHSRSEIPWCANNEMSPLADMGPQNDKKKKKKDDESTVLCRFSGPLTFSTSKVAAMVPAGTSAAFSFIVRAVQKLHLTTRRRKQGSENDRYSTNFCGLLQKDPPPVPSNLLQTHSKSREIPEAAKVRVMLRLNPVLTADASQSQALKMDLHKKQVTVLEPVTQNTQRSAAGGTLNSKSFTFDATFGSDFSQAKVCEKSLGEVLQSVVAGTDGCILSFGQTKAGTSYTMIGLDDGAQNLGIIPCAISWLFKLIKRKKDKTWANITVSVSAVEVCGETEVIRDLLSGFEAGDHTHKPNVYIQEDPVCGIQLNNHKVVSAPTEERAAFLLDAALASRNMGMAGCRGRFHHPCHMFYTLYICQKHIESSPTSGMYVEQSKLSLIDLGCCTRERTKNNPEVCLLDLGNVIMAKLNGHKHVLNKYVNQIFWGGKLAMLLQEGLGNVNCHTTIVAHVSTSHDDLSETLCTIQIASRIRRLQRIRKQACSSPGGRSLGKEKKVNNSSKLRAFRYTGSLDHNFSLPHLFDDVGDRSESDKSCDTVFCMDPKGAPHDKEVRGNKEFVPIIPSLQKNKPDFKGSFSVKHCDIFHSSPKQMKKLPAQQYSSAPDLECFKCSTFAELQNRLGCINESEMVGLHSCSLKTQPANAVVKSEPHSGKVVKMPAEKPEIQQFLCKEQTNTQKQGDPTQKNVLRKDIIEKPCEYPGQDTITQKIPPFSPRAYNASSSKQCERDSESQCLAKTKDMTSSVSCPVEGLSSDKSTLPPMVRIPPVGKSSFPLSTALITPGSFPITHCEVIPKFSTEHQEEKATITVTVQQPLDLNGYDELIYSVVKEVEVSGPVNTGKAAKVSNIAELDSLKNLPLGSQPVKIIGSVGKEQTAGDSGSEVQAVVTTDKTPSELSKDKTVFENHAVNLKNDIKSTQTKVKSNESQSKTVTEVAKTDFGSNFQHEDSRFAQEACEMTLEQEDTKLKCDQHCGQTCGVLKDKVPLTNQRIIEKFQMKPSENLVSNCLRYDTSSLTRTWLDTDKQHTSKDALFSCTSWEDKPSNNLKATLEKCYVDKPSLTEWAKYSKSMPSAPRPNNNSPNKKNRKHIQATLTQTTSENLLKNTKLKSPIDESTKLFNTKLEQLTNRSRTLSRSNVQCVAVEPFEQSNCTSPKDNRHLEKENPKDLCVKGSSERQYTLAYAKTTAGSGSIKVFESDPLTLYQGTHSLRRVPRFFPLYDVDEIDNTQPSKHSQSNMSSQVLSSSVTYKLSETVPNSPKSNRRSINRSSSLSPDGFTRKQISWSSQSLSRKQAKASISYKHPNKILNGRVEVLRASEDSLSSSSQGSSDIDDLEESKRKIQLLSHTLPSPYSRITAPRKPNHCSGHASDNTSVLSGELPPAMYKTALLYNRNSMVSSGYESLKRDSETTYSSISIHDSSSDQSCFYSTLKSSRGSKKRNNSGSHQKYPPQDTLSRSLSGSKRWVDRGPTDAYEIKVYEIDNVDTSQKKGKAGNKNVVCFSAKLKFLEHRQQRIAETRAKYNTLKKELEVAKQHLMVDPEKWTHAFDLWQIFDVDSLEHLEALELEIQHLEFQVFCCKAHVMIVTSFDASPKRKQKKKQSSAYRGQLNYGCSANVNMDSITVQQTHTGSLSKIKECNEQPRSDREEESENEDENRKEDEEDEGLTLRKEVTRRQMITGKELTEIKGTFSSSGLISILKKRKHPGPVRSSPLRKSKVRFCESDALLDHDDMAEDSCLFFFLLCLVTVGMSMGGTMIYCFLGGTYSNICADFSHYMDYYQSPLQPHNGPEKGEAKRGRDRCSDAKEVGKPAGTDPAWPPPLYAASQQSLLQPHNRRKGKPSKKEAVLM</sequence>
<feature type="region of interest" description="Disordered" evidence="7">
    <location>
        <begin position="1959"/>
        <end position="2023"/>
    </location>
</feature>
<dbReference type="OrthoDB" id="8862460at2759"/>
<evidence type="ECO:0000256" key="8">
    <source>
        <dbReference type="SAM" id="Phobius"/>
    </source>
</evidence>
<feature type="region of interest" description="Disordered" evidence="7">
    <location>
        <begin position="1245"/>
        <end position="1267"/>
    </location>
</feature>
<dbReference type="Proteomes" id="UP000319801">
    <property type="component" value="Unassembled WGS sequence"/>
</dbReference>
<evidence type="ECO:0000256" key="5">
    <source>
        <dbReference type="PROSITE-ProRule" id="PRU00283"/>
    </source>
</evidence>
<keyword evidence="11" id="KW-1185">Reference proteome</keyword>
<dbReference type="PANTHER" id="PTHR21608">
    <property type="entry name" value="KINESIN-LIKE PROTEIN CG14535"/>
    <property type="match status" value="1"/>
</dbReference>
<keyword evidence="4" id="KW-0206">Cytoskeleton</keyword>
<evidence type="ECO:0000313" key="11">
    <source>
        <dbReference type="Proteomes" id="UP000319801"/>
    </source>
</evidence>
<dbReference type="GO" id="GO:0005856">
    <property type="term" value="C:cytoskeleton"/>
    <property type="evidence" value="ECO:0007669"/>
    <property type="project" value="UniProtKB-SubCell"/>
</dbReference>
<reference evidence="10 11" key="1">
    <citation type="journal article" date="2019" name="Genome Biol. Evol.">
        <title>Whole-Genome Sequencing of the Giant Devil Catfish, Bagarius yarrelli.</title>
        <authorList>
            <person name="Jiang W."/>
            <person name="Lv Y."/>
            <person name="Cheng L."/>
            <person name="Yang K."/>
            <person name="Chao B."/>
            <person name="Wang X."/>
            <person name="Li Y."/>
            <person name="Pan X."/>
            <person name="You X."/>
            <person name="Zhang Y."/>
            <person name="Yang J."/>
            <person name="Li J."/>
            <person name="Zhang X."/>
            <person name="Liu S."/>
            <person name="Sun C."/>
            <person name="Yang J."/>
            <person name="Shi Q."/>
        </authorList>
    </citation>
    <scope>NUCLEOTIDE SEQUENCE [LARGE SCALE GENOMIC DNA]</scope>
    <source>
        <strain evidence="10">JWS20170419001</strain>
        <tissue evidence="10">Muscle</tissue>
    </source>
</reference>
<feature type="region of interest" description="Disordered" evidence="7">
    <location>
        <begin position="1528"/>
        <end position="1551"/>
    </location>
</feature>
<keyword evidence="6" id="KW-0175">Coiled coil</keyword>
<dbReference type="GO" id="GO:0003777">
    <property type="term" value="F:microtubule motor activity"/>
    <property type="evidence" value="ECO:0007669"/>
    <property type="project" value="InterPro"/>
</dbReference>
<feature type="region of interest" description="Disordered" evidence="7">
    <location>
        <begin position="1591"/>
        <end position="1642"/>
    </location>
</feature>
<gene>
    <name evidence="10" type="ORF">Baya_9467</name>
</gene>